<name>A0AAD4CQW1_ASPNN</name>
<dbReference type="GO" id="GO:0043565">
    <property type="term" value="F:sequence-specific DNA binding"/>
    <property type="evidence" value="ECO:0007669"/>
    <property type="project" value="TreeGrafter"/>
</dbReference>
<feature type="domain" description="Zn(2)-C6 fungal-type" evidence="8">
    <location>
        <begin position="14"/>
        <end position="43"/>
    </location>
</feature>
<sequence>MPEIRRNGGRKSSACRRCHKQKVKCTRDNPCRNCRTAHVDCVYPEREKLVMVPESYLKTLEASHDGREPSDGCSRPDSVPSQHAVENSAAEVFVARVKQLRQHTSFSVALDPPPVGDSESNNPPTYPVGHAHSHEYFPLAYDTSQPLLSIHLPPFPYAIHLLEQVDIYMGHDYHWFRWQNFKDRMECTYKNPCSAEVKDRLWLCQLLIVFALGETFVSYRAPEIRLGTCPPRTNGQEDANRSPSPPGATFFEHALVLLKLPFEEPTLAYIEALNLATFYSYSLNRKKTAYTYAGMSARVCNLLRLDQVSPHLSCAISEREHRKRVCWTSYCLDKMTSSELGLVSSFRPGQIELEYPTNDVIPVEDAVQFHEAEFFHARIQLTLIKAEADVFIDMWHSIQDDIPDIERQVIPIMTRLQSLISNLPAHMSFDCESGMPEDMTRMPTMRSLASLYLRCHHCFILLLRPLFLKHIAHILSDDIFSIPQENLQTFSNRCVLAARTNLCILIGLWDRERIAKFGFWDSLHLFSSLTILSLAMTTNRQRLGIFEKDTDFVTYSTAKNLLYDMVRAGSLASKEHAKMLSDVEALGEALEAIQTQGMDPPTEQWDMDHWIEQVLNLDPTSVSYNSLE</sequence>
<dbReference type="PANTHER" id="PTHR47540:SF6">
    <property type="entry name" value="ZN(II)2CYS6 TRANSCRIPTION FACTOR (EUROFUNG)"/>
    <property type="match status" value="1"/>
</dbReference>
<feature type="region of interest" description="Disordered" evidence="7">
    <location>
        <begin position="62"/>
        <end position="85"/>
    </location>
</feature>
<comment type="caution">
    <text evidence="9">The sequence shown here is derived from an EMBL/GenBank/DDBJ whole genome shotgun (WGS) entry which is preliminary data.</text>
</comment>
<dbReference type="GO" id="GO:0006351">
    <property type="term" value="P:DNA-templated transcription"/>
    <property type="evidence" value="ECO:0007669"/>
    <property type="project" value="InterPro"/>
</dbReference>
<evidence type="ECO:0000256" key="1">
    <source>
        <dbReference type="ARBA" id="ARBA00004123"/>
    </source>
</evidence>
<comment type="subcellular location">
    <subcellularLocation>
        <location evidence="1">Nucleus</location>
    </subcellularLocation>
</comment>
<evidence type="ECO:0000256" key="3">
    <source>
        <dbReference type="ARBA" id="ARBA00023015"/>
    </source>
</evidence>
<keyword evidence="4" id="KW-0238">DNA-binding</keyword>
<dbReference type="GO" id="GO:0000981">
    <property type="term" value="F:DNA-binding transcription factor activity, RNA polymerase II-specific"/>
    <property type="evidence" value="ECO:0007669"/>
    <property type="project" value="InterPro"/>
</dbReference>
<dbReference type="SMART" id="SM00066">
    <property type="entry name" value="GAL4"/>
    <property type="match status" value="1"/>
</dbReference>
<keyword evidence="6" id="KW-0539">Nucleus</keyword>
<dbReference type="EMBL" id="VCAU01000029">
    <property type="protein sequence ID" value="KAF9890087.1"/>
    <property type="molecule type" value="Genomic_DNA"/>
</dbReference>
<dbReference type="GO" id="GO:0005634">
    <property type="term" value="C:nucleus"/>
    <property type="evidence" value="ECO:0007669"/>
    <property type="project" value="UniProtKB-SubCell"/>
</dbReference>
<dbReference type="Proteomes" id="UP001194746">
    <property type="component" value="Unassembled WGS sequence"/>
</dbReference>
<evidence type="ECO:0000313" key="10">
    <source>
        <dbReference type="Proteomes" id="UP001194746"/>
    </source>
</evidence>
<keyword evidence="2" id="KW-0479">Metal-binding</keyword>
<dbReference type="InterPro" id="IPR036864">
    <property type="entry name" value="Zn2-C6_fun-type_DNA-bd_sf"/>
</dbReference>
<dbReference type="AlphaFoldDB" id="A0AAD4CQW1"/>
<evidence type="ECO:0000256" key="2">
    <source>
        <dbReference type="ARBA" id="ARBA00022723"/>
    </source>
</evidence>
<dbReference type="Gene3D" id="4.10.240.10">
    <property type="entry name" value="Zn(2)-C6 fungal-type DNA-binding domain"/>
    <property type="match status" value="1"/>
</dbReference>
<dbReference type="InterPro" id="IPR051711">
    <property type="entry name" value="Stress_Response_Reg"/>
</dbReference>
<keyword evidence="5" id="KW-0804">Transcription</keyword>
<dbReference type="InterPro" id="IPR007219">
    <property type="entry name" value="XnlR_reg_dom"/>
</dbReference>
<protein>
    <recommendedName>
        <fullName evidence="8">Zn(2)-C6 fungal-type domain-containing protein</fullName>
    </recommendedName>
</protein>
<dbReference type="InterPro" id="IPR001138">
    <property type="entry name" value="Zn2Cys6_DnaBD"/>
</dbReference>
<dbReference type="CDD" id="cd12148">
    <property type="entry name" value="fungal_TF_MHR"/>
    <property type="match status" value="1"/>
</dbReference>
<dbReference type="Pfam" id="PF04082">
    <property type="entry name" value="Fungal_trans"/>
    <property type="match status" value="1"/>
</dbReference>
<dbReference type="PROSITE" id="PS50048">
    <property type="entry name" value="ZN2_CY6_FUNGAL_2"/>
    <property type="match status" value="1"/>
</dbReference>
<dbReference type="PROSITE" id="PS00463">
    <property type="entry name" value="ZN2_CY6_FUNGAL_1"/>
    <property type="match status" value="1"/>
</dbReference>
<evidence type="ECO:0000313" key="9">
    <source>
        <dbReference type="EMBL" id="KAF9890087.1"/>
    </source>
</evidence>
<dbReference type="CDD" id="cd00067">
    <property type="entry name" value="GAL4"/>
    <property type="match status" value="1"/>
</dbReference>
<dbReference type="GO" id="GO:0045944">
    <property type="term" value="P:positive regulation of transcription by RNA polymerase II"/>
    <property type="evidence" value="ECO:0007669"/>
    <property type="project" value="TreeGrafter"/>
</dbReference>
<evidence type="ECO:0000259" key="8">
    <source>
        <dbReference type="PROSITE" id="PS50048"/>
    </source>
</evidence>
<proteinExistence type="predicted"/>
<evidence type="ECO:0000256" key="7">
    <source>
        <dbReference type="SAM" id="MobiDB-lite"/>
    </source>
</evidence>
<dbReference type="GO" id="GO:0008270">
    <property type="term" value="F:zinc ion binding"/>
    <property type="evidence" value="ECO:0007669"/>
    <property type="project" value="InterPro"/>
</dbReference>
<evidence type="ECO:0000256" key="6">
    <source>
        <dbReference type="ARBA" id="ARBA00023242"/>
    </source>
</evidence>
<gene>
    <name evidence="9" type="ORF">FE257_006248</name>
</gene>
<reference evidence="9" key="1">
    <citation type="journal article" date="2019" name="Beilstein J. Org. Chem.">
        <title>Nanangenines: drimane sesquiterpenoids as the dominant metabolite cohort of a novel Australian fungus, Aspergillus nanangensis.</title>
        <authorList>
            <person name="Lacey H.J."/>
            <person name="Gilchrist C.L.M."/>
            <person name="Crombie A."/>
            <person name="Kalaitzis J.A."/>
            <person name="Vuong D."/>
            <person name="Rutledge P.J."/>
            <person name="Turner P."/>
            <person name="Pitt J.I."/>
            <person name="Lacey E."/>
            <person name="Chooi Y.H."/>
            <person name="Piggott A.M."/>
        </authorList>
    </citation>
    <scope>NUCLEOTIDE SEQUENCE</scope>
    <source>
        <strain evidence="9">MST-FP2251</strain>
    </source>
</reference>
<evidence type="ECO:0000256" key="5">
    <source>
        <dbReference type="ARBA" id="ARBA00023163"/>
    </source>
</evidence>
<accession>A0AAD4CQW1</accession>
<evidence type="ECO:0000256" key="4">
    <source>
        <dbReference type="ARBA" id="ARBA00023125"/>
    </source>
</evidence>
<dbReference type="Pfam" id="PF00172">
    <property type="entry name" value="Zn_clus"/>
    <property type="match status" value="1"/>
</dbReference>
<dbReference type="PANTHER" id="PTHR47540">
    <property type="entry name" value="THIAMINE REPRESSIBLE GENES REGULATORY PROTEIN THI5"/>
    <property type="match status" value="1"/>
</dbReference>
<keyword evidence="3" id="KW-0805">Transcription regulation</keyword>
<dbReference type="SMART" id="SM00906">
    <property type="entry name" value="Fungal_trans"/>
    <property type="match status" value="1"/>
</dbReference>
<reference evidence="9" key="2">
    <citation type="submission" date="2020-02" db="EMBL/GenBank/DDBJ databases">
        <authorList>
            <person name="Gilchrist C.L.M."/>
            <person name="Chooi Y.-H."/>
        </authorList>
    </citation>
    <scope>NUCLEOTIDE SEQUENCE</scope>
    <source>
        <strain evidence="9">MST-FP2251</strain>
    </source>
</reference>
<organism evidence="9 10">
    <name type="scientific">Aspergillus nanangensis</name>
    <dbReference type="NCBI Taxonomy" id="2582783"/>
    <lineage>
        <taxon>Eukaryota</taxon>
        <taxon>Fungi</taxon>
        <taxon>Dikarya</taxon>
        <taxon>Ascomycota</taxon>
        <taxon>Pezizomycotina</taxon>
        <taxon>Eurotiomycetes</taxon>
        <taxon>Eurotiomycetidae</taxon>
        <taxon>Eurotiales</taxon>
        <taxon>Aspergillaceae</taxon>
        <taxon>Aspergillus</taxon>
        <taxon>Aspergillus subgen. Circumdati</taxon>
    </lineage>
</organism>
<keyword evidence="10" id="KW-1185">Reference proteome</keyword>
<dbReference type="SUPFAM" id="SSF57701">
    <property type="entry name" value="Zn2/Cys6 DNA-binding domain"/>
    <property type="match status" value="1"/>
</dbReference>